<dbReference type="EMBL" id="CP036498">
    <property type="protein sequence ID" value="QUS41921.1"/>
    <property type="molecule type" value="Genomic_DNA"/>
</dbReference>
<feature type="transmembrane region" description="Helical" evidence="1">
    <location>
        <begin position="149"/>
        <end position="170"/>
    </location>
</feature>
<sequence length="379" mass="42071">MSSLSKSLRRWGFVHKWSSLICTVFMLMLCVTGLPLIFHHEIDHLLHDEVQVAPVEKGTPFAPLDAVVAAALAHEPGHVPHYLIWDFDEPQNMLVSIGKTMDDNPASLRLARVDAYRAAYLETPDISGRFTNIMLRLHTDMFGGLPGKLFLGLMGFLFCVAIISGIVVYAPSMRKLSFGAYRRERPRVVRWLDLHNLTGILLMVWMLVVGFTGVINTWADLVIKVWQFNELSVIIAPYKDRPLPAQPTSIDAALRVAHEAAPDMRPGFIAFPGSAFSSRAHYLIFMRGNTPLTSRLGRPVLIDATTGAFAGSPEPPWYVKTLLISQPLHFGDYGGLPLRIIWAILDIITIVVLITGLYLWLRRRSPAASAARASAAVPS</sequence>
<feature type="transmembrane region" description="Helical" evidence="1">
    <location>
        <begin position="340"/>
        <end position="361"/>
    </location>
</feature>
<dbReference type="Pfam" id="PF03929">
    <property type="entry name" value="PepSY_TM"/>
    <property type="match status" value="1"/>
</dbReference>
<dbReference type="Proteomes" id="UP000682843">
    <property type="component" value="Chromosome"/>
</dbReference>
<evidence type="ECO:0000313" key="3">
    <source>
        <dbReference type="Proteomes" id="UP000682843"/>
    </source>
</evidence>
<evidence type="ECO:0000313" key="2">
    <source>
        <dbReference type="EMBL" id="QUS41921.1"/>
    </source>
</evidence>
<accession>A0ABX8AG73</accession>
<feature type="transmembrane region" description="Helical" evidence="1">
    <location>
        <begin position="20"/>
        <end position="38"/>
    </location>
</feature>
<keyword evidence="1" id="KW-1133">Transmembrane helix</keyword>
<protein>
    <submittedName>
        <fullName evidence="2">PepSY domain-containing protein</fullName>
    </submittedName>
</protein>
<evidence type="ECO:0000256" key="1">
    <source>
        <dbReference type="SAM" id="Phobius"/>
    </source>
</evidence>
<dbReference type="PANTHER" id="PTHR34219">
    <property type="entry name" value="IRON-REGULATED INNER MEMBRANE PROTEIN-RELATED"/>
    <property type="match status" value="1"/>
</dbReference>
<proteinExistence type="predicted"/>
<name>A0ABX8AG73_9BRAD</name>
<dbReference type="RefSeq" id="WP_211910652.1">
    <property type="nucleotide sequence ID" value="NZ_CP036498.1"/>
</dbReference>
<feature type="transmembrane region" description="Helical" evidence="1">
    <location>
        <begin position="191"/>
        <end position="215"/>
    </location>
</feature>
<reference evidence="2 3" key="1">
    <citation type="submission" date="2019-02" db="EMBL/GenBank/DDBJ databases">
        <title>Emended description of the genus Rhodopseudomonas and description of Rhodopseudomonas albus sp. nov., a non-phototrophic, heavy-metal-tolerant bacterium isolated from garden soil.</title>
        <authorList>
            <person name="Bao Z."/>
            <person name="Cao W.W."/>
            <person name="Sato Y."/>
            <person name="Nishizawa T."/>
            <person name="Zhao J."/>
            <person name="Guo Y."/>
            <person name="Ohta H."/>
        </authorList>
    </citation>
    <scope>NUCLEOTIDE SEQUENCE [LARGE SCALE GENOMIC DNA]</scope>
    <source>
        <strain evidence="2 3">SK50-23</strain>
    </source>
</reference>
<keyword evidence="1" id="KW-0472">Membrane</keyword>
<organism evidence="2 3">
    <name type="scientific">Tardiphaga alba</name>
    <dbReference type="NCBI Taxonomy" id="340268"/>
    <lineage>
        <taxon>Bacteria</taxon>
        <taxon>Pseudomonadati</taxon>
        <taxon>Pseudomonadota</taxon>
        <taxon>Alphaproteobacteria</taxon>
        <taxon>Hyphomicrobiales</taxon>
        <taxon>Nitrobacteraceae</taxon>
        <taxon>Tardiphaga</taxon>
    </lineage>
</organism>
<gene>
    <name evidence="2" type="ORF">RPMA_26105</name>
</gene>
<dbReference type="InterPro" id="IPR005625">
    <property type="entry name" value="PepSY-ass_TM"/>
</dbReference>
<dbReference type="PANTHER" id="PTHR34219:SF3">
    <property type="entry name" value="BLL7967 PROTEIN"/>
    <property type="match status" value="1"/>
</dbReference>
<keyword evidence="3" id="KW-1185">Reference proteome</keyword>
<keyword evidence="1" id="KW-0812">Transmembrane</keyword>